<accession>A0A5P3MRW2</accession>
<sequence length="280" mass="30784">MRSSSLRFGGAERKKLLWRFTGYVVLAVALMLLDSRFAAVQTLRQAAATAMYPLQWLANQPVRLYRHVENLARSQADLLSQNRELLEENGRLQMRLQRDQVNRNELAELKKLYALQQRDIGAVVGAEVISNGKDPLSEKLILDKGSIQGLSEGDAVIDQNGLIGQVTQVQPYSAEVTLISGKRSVVPVMVARTGERSLIYGSGSNVELRYFPMASDLQPNDVLLTSGLDSVYPPGIPVATLGKVVRASGTPYYETELVPFAGLRGSRFVLVLPSANNNNK</sequence>
<name>A0A5P3MRW2_NEIAN</name>
<feature type="domain" description="Rod shape-determining protein MreC beta-barrel core" evidence="6">
    <location>
        <begin position="128"/>
        <end position="272"/>
    </location>
</feature>
<evidence type="ECO:0000259" key="6">
    <source>
        <dbReference type="Pfam" id="PF04085"/>
    </source>
</evidence>
<dbReference type="InterPro" id="IPR042175">
    <property type="entry name" value="Cell/Rod_MreC_2"/>
</dbReference>
<evidence type="ECO:0000256" key="1">
    <source>
        <dbReference type="ARBA" id="ARBA00009369"/>
    </source>
</evidence>
<dbReference type="InterPro" id="IPR042177">
    <property type="entry name" value="Cell/Rod_1"/>
</dbReference>
<dbReference type="OrthoDB" id="9808025at2"/>
<dbReference type="InterPro" id="IPR007221">
    <property type="entry name" value="MreC"/>
</dbReference>
<dbReference type="PANTHER" id="PTHR34138:SF1">
    <property type="entry name" value="CELL SHAPE-DETERMINING PROTEIN MREC"/>
    <property type="match status" value="1"/>
</dbReference>
<keyword evidence="3 5" id="KW-0133">Cell shape</keyword>
<evidence type="ECO:0000256" key="2">
    <source>
        <dbReference type="ARBA" id="ARBA00013855"/>
    </source>
</evidence>
<gene>
    <name evidence="7" type="primary">mreC</name>
    <name evidence="7" type="ORF">D0T90_07500</name>
</gene>
<evidence type="ECO:0000313" key="7">
    <source>
        <dbReference type="EMBL" id="QEY24346.1"/>
    </source>
</evidence>
<dbReference type="PANTHER" id="PTHR34138">
    <property type="entry name" value="CELL SHAPE-DETERMINING PROTEIN MREC"/>
    <property type="match status" value="1"/>
</dbReference>
<evidence type="ECO:0000256" key="4">
    <source>
        <dbReference type="ARBA" id="ARBA00032089"/>
    </source>
</evidence>
<keyword evidence="8" id="KW-1185">Reference proteome</keyword>
<protein>
    <recommendedName>
        <fullName evidence="2 5">Cell shape-determining protein MreC</fullName>
    </recommendedName>
    <alternativeName>
        <fullName evidence="4 5">Cell shape protein MreC</fullName>
    </alternativeName>
</protein>
<dbReference type="InterPro" id="IPR055342">
    <property type="entry name" value="MreC_beta-barrel_core"/>
</dbReference>
<organism evidence="7 8">
    <name type="scientific">Neisseria animalis</name>
    <dbReference type="NCBI Taxonomy" id="492"/>
    <lineage>
        <taxon>Bacteria</taxon>
        <taxon>Pseudomonadati</taxon>
        <taxon>Pseudomonadota</taxon>
        <taxon>Betaproteobacteria</taxon>
        <taxon>Neisseriales</taxon>
        <taxon>Neisseriaceae</taxon>
        <taxon>Neisseria</taxon>
    </lineage>
</organism>
<dbReference type="Pfam" id="PF04085">
    <property type="entry name" value="MreC"/>
    <property type="match status" value="1"/>
</dbReference>
<proteinExistence type="inferred from homology"/>
<comment type="function">
    <text evidence="5">Involved in formation and maintenance of cell shape.</text>
</comment>
<evidence type="ECO:0000256" key="3">
    <source>
        <dbReference type="ARBA" id="ARBA00022960"/>
    </source>
</evidence>
<dbReference type="GO" id="GO:0008360">
    <property type="term" value="P:regulation of cell shape"/>
    <property type="evidence" value="ECO:0007669"/>
    <property type="project" value="UniProtKB-KW"/>
</dbReference>
<dbReference type="Gene3D" id="2.40.10.350">
    <property type="entry name" value="Rod shape-determining protein MreC, domain 2"/>
    <property type="match status" value="1"/>
</dbReference>
<dbReference type="AlphaFoldDB" id="A0A5P3MRW2"/>
<evidence type="ECO:0000256" key="5">
    <source>
        <dbReference type="PIRNR" id="PIRNR038471"/>
    </source>
</evidence>
<dbReference type="RefSeq" id="WP_123796129.1">
    <property type="nucleotide sequence ID" value="NZ_CP031699.1"/>
</dbReference>
<dbReference type="PIRSF" id="PIRSF038471">
    <property type="entry name" value="MreC"/>
    <property type="match status" value="1"/>
</dbReference>
<dbReference type="GO" id="GO:0005886">
    <property type="term" value="C:plasma membrane"/>
    <property type="evidence" value="ECO:0007669"/>
    <property type="project" value="TreeGrafter"/>
</dbReference>
<dbReference type="Gene3D" id="2.40.10.340">
    <property type="entry name" value="Rod shape-determining protein MreC, domain 1"/>
    <property type="match status" value="1"/>
</dbReference>
<reference evidence="7 8" key="1">
    <citation type="submission" date="2018-08" db="EMBL/GenBank/DDBJ databases">
        <title>Neisseria animalis ATCC 49930 complete genome.</title>
        <authorList>
            <person name="Veseli I.A."/>
            <person name="Mascarenhas dos Santos A.C."/>
            <person name="Buttler R."/>
            <person name="Pombert J.-F."/>
        </authorList>
    </citation>
    <scope>NUCLEOTIDE SEQUENCE [LARGE SCALE GENOMIC DNA]</scope>
    <source>
        <strain evidence="7 8">ATCC 49930</strain>
    </source>
</reference>
<dbReference type="NCBIfam" id="TIGR00219">
    <property type="entry name" value="mreC"/>
    <property type="match status" value="1"/>
</dbReference>
<evidence type="ECO:0000313" key="8">
    <source>
        <dbReference type="Proteomes" id="UP000325536"/>
    </source>
</evidence>
<dbReference type="KEGG" id="naq:D0T90_07500"/>
<dbReference type="EMBL" id="CP031699">
    <property type="protein sequence ID" value="QEY24346.1"/>
    <property type="molecule type" value="Genomic_DNA"/>
</dbReference>
<comment type="similarity">
    <text evidence="1 5">Belongs to the MreC family.</text>
</comment>
<dbReference type="Proteomes" id="UP000325536">
    <property type="component" value="Chromosome"/>
</dbReference>